<evidence type="ECO:0000256" key="2">
    <source>
        <dbReference type="ARBA" id="ARBA00022517"/>
    </source>
</evidence>
<dbReference type="Proteomes" id="UP000308508">
    <property type="component" value="Unassembled WGS sequence"/>
</dbReference>
<evidence type="ECO:0000313" key="9">
    <source>
        <dbReference type="Proteomes" id="UP000308508"/>
    </source>
</evidence>
<keyword evidence="1 5" id="KW-0963">Cytoplasm</keyword>
<comment type="caution">
    <text evidence="8">The sequence shown here is derived from an EMBL/GenBank/DDBJ whole genome shotgun (WGS) entry which is preliminary data.</text>
</comment>
<proteinExistence type="inferred from homology"/>
<dbReference type="GO" id="GO:0005737">
    <property type="term" value="C:cytoplasm"/>
    <property type="evidence" value="ECO:0007669"/>
    <property type="project" value="UniProtKB-SubCell"/>
</dbReference>
<keyword evidence="9" id="KW-1185">Reference proteome</keyword>
<dbReference type="SUPFAM" id="SSF50447">
    <property type="entry name" value="Translation proteins"/>
    <property type="match status" value="1"/>
</dbReference>
<evidence type="ECO:0000259" key="6">
    <source>
        <dbReference type="Pfam" id="PF01782"/>
    </source>
</evidence>
<dbReference type="STRING" id="1123377.GCA_000423885_01110"/>
<keyword evidence="2 5" id="KW-0690">Ribosome biogenesis</keyword>
<dbReference type="InterPro" id="IPR036976">
    <property type="entry name" value="RimM_N_sf"/>
</dbReference>
<dbReference type="PANTHER" id="PTHR33692">
    <property type="entry name" value="RIBOSOME MATURATION FACTOR RIMM"/>
    <property type="match status" value="1"/>
</dbReference>
<name>A0A5R9PFD2_9GAMM</name>
<comment type="subunit">
    <text evidence="5">Binds ribosomal protein uS19.</text>
</comment>
<evidence type="ECO:0000256" key="1">
    <source>
        <dbReference type="ARBA" id="ARBA00022490"/>
    </source>
</evidence>
<dbReference type="Gene3D" id="2.30.30.240">
    <property type="entry name" value="PRC-barrel domain"/>
    <property type="match status" value="1"/>
</dbReference>
<feature type="domain" description="RimM N-terminal" evidence="6">
    <location>
        <begin position="18"/>
        <end position="99"/>
    </location>
</feature>
<dbReference type="InterPro" id="IPR011033">
    <property type="entry name" value="PRC_barrel-like_sf"/>
</dbReference>
<protein>
    <recommendedName>
        <fullName evidence="5">Ribosome maturation factor RimM</fullName>
    </recommendedName>
</protein>
<feature type="domain" description="Ribosome maturation factor RimM PRC barrel" evidence="7">
    <location>
        <begin position="111"/>
        <end position="175"/>
    </location>
</feature>
<accession>A0A5R9PFD2</accession>
<evidence type="ECO:0000259" key="7">
    <source>
        <dbReference type="Pfam" id="PF24986"/>
    </source>
</evidence>
<evidence type="ECO:0000256" key="5">
    <source>
        <dbReference type="HAMAP-Rule" id="MF_00014"/>
    </source>
</evidence>
<dbReference type="PANTHER" id="PTHR33692:SF1">
    <property type="entry name" value="RIBOSOME MATURATION FACTOR RIMM"/>
    <property type="match status" value="1"/>
</dbReference>
<dbReference type="SUPFAM" id="SSF50346">
    <property type="entry name" value="PRC-barrel domain"/>
    <property type="match status" value="1"/>
</dbReference>
<gene>
    <name evidence="5 8" type="primary">rimM</name>
    <name evidence="8" type="ORF">E5S66_07945</name>
</gene>
<evidence type="ECO:0000256" key="4">
    <source>
        <dbReference type="ARBA" id="ARBA00023186"/>
    </source>
</evidence>
<organism evidence="8 9">
    <name type="scientific">Thermomonas fusca</name>
    <dbReference type="NCBI Taxonomy" id="215690"/>
    <lineage>
        <taxon>Bacteria</taxon>
        <taxon>Pseudomonadati</taxon>
        <taxon>Pseudomonadota</taxon>
        <taxon>Gammaproteobacteria</taxon>
        <taxon>Lysobacterales</taxon>
        <taxon>Lysobacteraceae</taxon>
        <taxon>Thermomonas</taxon>
    </lineage>
</organism>
<dbReference type="RefSeq" id="WP_051246694.1">
    <property type="nucleotide sequence ID" value="NZ_SROY01000003.1"/>
</dbReference>
<dbReference type="EMBL" id="SROY01000003">
    <property type="protein sequence ID" value="TLX21458.1"/>
    <property type="molecule type" value="Genomic_DNA"/>
</dbReference>
<dbReference type="NCBIfam" id="TIGR02273">
    <property type="entry name" value="16S_RimM"/>
    <property type="match status" value="1"/>
</dbReference>
<keyword evidence="4 5" id="KW-0143">Chaperone</keyword>
<reference evidence="8 9" key="1">
    <citation type="submission" date="2019-04" db="EMBL/GenBank/DDBJ databases">
        <authorList>
            <person name="Grouzdev D.S."/>
            <person name="Nazina T.N."/>
        </authorList>
    </citation>
    <scope>NUCLEOTIDE SEQUENCE [LARGE SCALE GENOMIC DNA]</scope>
    <source>
        <strain evidence="8 9">SHC 3-19</strain>
    </source>
</reference>
<dbReference type="Pfam" id="PF01782">
    <property type="entry name" value="RimM"/>
    <property type="match status" value="1"/>
</dbReference>
<dbReference type="InterPro" id="IPR056792">
    <property type="entry name" value="PRC_RimM"/>
</dbReference>
<dbReference type="GO" id="GO:0005840">
    <property type="term" value="C:ribosome"/>
    <property type="evidence" value="ECO:0007669"/>
    <property type="project" value="InterPro"/>
</dbReference>
<dbReference type="GO" id="GO:0043022">
    <property type="term" value="F:ribosome binding"/>
    <property type="evidence" value="ECO:0007669"/>
    <property type="project" value="InterPro"/>
</dbReference>
<dbReference type="GO" id="GO:0042274">
    <property type="term" value="P:ribosomal small subunit biogenesis"/>
    <property type="evidence" value="ECO:0007669"/>
    <property type="project" value="UniProtKB-UniRule"/>
</dbReference>
<dbReference type="InterPro" id="IPR002676">
    <property type="entry name" value="RimM_N"/>
</dbReference>
<evidence type="ECO:0000313" key="8">
    <source>
        <dbReference type="EMBL" id="TLX21458.1"/>
    </source>
</evidence>
<comment type="domain">
    <text evidence="5">The PRC barrel domain binds ribosomal protein uS19.</text>
</comment>
<dbReference type="Pfam" id="PF24986">
    <property type="entry name" value="PRC_RimM"/>
    <property type="match status" value="1"/>
</dbReference>
<sequence length="178" mass="19578">MNAPDAGQRKNPERMIPMGRLHGAFGVRGEVKLESYADPLRAIARYQPWTLRDARGNERLCEGAKVREGVKGLIAILPDVEDRDAADALRGTEILVPRSALPPPAPGEYYWIDLEGLRVVNLDGADFGVVSHLFNNGANDVLVAQGERERMIPFVQPAYVHGVDFDAGVVTVDWDADF</sequence>
<evidence type="ECO:0000256" key="3">
    <source>
        <dbReference type="ARBA" id="ARBA00022552"/>
    </source>
</evidence>
<dbReference type="AlphaFoldDB" id="A0A5R9PFD2"/>
<comment type="function">
    <text evidence="5">An accessory protein needed during the final step in the assembly of 30S ribosomal subunit, possibly for assembly of the head region. Essential for efficient processing of 16S rRNA. May be needed both before and after RbfA during the maturation of 16S rRNA. It has affinity for free ribosomal 30S subunits but not for 70S ribosomes.</text>
</comment>
<comment type="similarity">
    <text evidence="5">Belongs to the RimM family.</text>
</comment>
<dbReference type="Gene3D" id="2.40.30.60">
    <property type="entry name" value="RimM"/>
    <property type="match status" value="1"/>
</dbReference>
<comment type="subcellular location">
    <subcellularLocation>
        <location evidence="5">Cytoplasm</location>
    </subcellularLocation>
</comment>
<dbReference type="HAMAP" id="MF_00014">
    <property type="entry name" value="Ribosome_mat_RimM"/>
    <property type="match status" value="1"/>
</dbReference>
<dbReference type="GO" id="GO:0006364">
    <property type="term" value="P:rRNA processing"/>
    <property type="evidence" value="ECO:0007669"/>
    <property type="project" value="UniProtKB-UniRule"/>
</dbReference>
<dbReference type="InterPro" id="IPR011961">
    <property type="entry name" value="RimM"/>
</dbReference>
<keyword evidence="3 5" id="KW-0698">rRNA processing</keyword>
<dbReference type="InterPro" id="IPR009000">
    <property type="entry name" value="Transl_B-barrel_sf"/>
</dbReference>